<dbReference type="EMBL" id="CP021331">
    <property type="protein sequence ID" value="AVX06003.1"/>
    <property type="molecule type" value="Genomic_DNA"/>
</dbReference>
<dbReference type="InterPro" id="IPR006119">
    <property type="entry name" value="Resolv_N"/>
</dbReference>
<dbReference type="GO" id="GO:0003677">
    <property type="term" value="F:DNA binding"/>
    <property type="evidence" value="ECO:0007669"/>
    <property type="project" value="InterPro"/>
</dbReference>
<evidence type="ECO:0000313" key="2">
    <source>
        <dbReference type="EMBL" id="AVX06003.1"/>
    </source>
</evidence>
<feature type="domain" description="Resolvase/invertase-type recombinase catalytic" evidence="1">
    <location>
        <begin position="8"/>
        <end position="148"/>
    </location>
</feature>
<dbReference type="GO" id="GO:0000150">
    <property type="term" value="F:DNA strand exchange activity"/>
    <property type="evidence" value="ECO:0007669"/>
    <property type="project" value="InterPro"/>
</dbReference>
<dbReference type="InterPro" id="IPR036162">
    <property type="entry name" value="Resolvase-like_N_sf"/>
</dbReference>
<organism evidence="2 3">
    <name type="scientific">Maritalea myrionectae</name>
    <dbReference type="NCBI Taxonomy" id="454601"/>
    <lineage>
        <taxon>Bacteria</taxon>
        <taxon>Pseudomonadati</taxon>
        <taxon>Pseudomonadota</taxon>
        <taxon>Alphaproteobacteria</taxon>
        <taxon>Hyphomicrobiales</taxon>
        <taxon>Devosiaceae</taxon>
        <taxon>Maritalea</taxon>
    </lineage>
</organism>
<dbReference type="Gene3D" id="3.40.50.1390">
    <property type="entry name" value="Resolvase, N-terminal catalytic domain"/>
    <property type="match status" value="1"/>
</dbReference>
<keyword evidence="2" id="KW-0614">Plasmid</keyword>
<proteinExistence type="predicted"/>
<gene>
    <name evidence="2" type="ORF">MXMO3_03500</name>
</gene>
<dbReference type="KEGG" id="mmyr:MXMO3_03500"/>
<keyword evidence="3" id="KW-1185">Reference proteome</keyword>
<dbReference type="RefSeq" id="WP_162889353.1">
    <property type="nucleotide sequence ID" value="NZ_CP021331.1"/>
</dbReference>
<name>A0A2R4MJ34_9HYPH</name>
<evidence type="ECO:0000259" key="1">
    <source>
        <dbReference type="PROSITE" id="PS51736"/>
    </source>
</evidence>
<protein>
    <submittedName>
        <fullName evidence="2">DNA-invertase</fullName>
    </submittedName>
</protein>
<sequence length="213" mass="24265">MKPIENTRKVGYFWMPNGQSKADELSKIDLFKSAGIRTELLFIDTGSKPNSPKPQQKKCLEELQRTDKFFIWSLDNFARSIHHLIELLDELQKREIEVELLGLANVGLPEISGQHAPCLRTIAGLKQTIRNHKSLIQKANMRKKKARGRKGGRKPIFDYDDVLMISQKMSDPETSVTKLAKELNVDPQNIYRYVDPEGNLRPLGLKLKAASGR</sequence>
<dbReference type="SUPFAM" id="SSF53041">
    <property type="entry name" value="Resolvase-like"/>
    <property type="match status" value="1"/>
</dbReference>
<dbReference type="SMART" id="SM00857">
    <property type="entry name" value="Resolvase"/>
    <property type="match status" value="1"/>
</dbReference>
<dbReference type="PROSITE" id="PS51736">
    <property type="entry name" value="RECOMBINASES_3"/>
    <property type="match status" value="1"/>
</dbReference>
<dbReference type="Proteomes" id="UP000258927">
    <property type="component" value="Plasmid pHL2708X3"/>
</dbReference>
<dbReference type="Pfam" id="PF00239">
    <property type="entry name" value="Resolvase"/>
    <property type="match status" value="1"/>
</dbReference>
<reference evidence="2 3" key="1">
    <citation type="submission" date="2017-05" db="EMBL/GenBank/DDBJ databases">
        <title>Genome Analysis of Maritalea myrionectae HL2708#5.</title>
        <authorList>
            <consortium name="Cotde Inc.-PKNU"/>
            <person name="Jang D."/>
            <person name="Oh H.-M."/>
        </authorList>
    </citation>
    <scope>NUCLEOTIDE SEQUENCE [LARGE SCALE GENOMIC DNA]</scope>
    <source>
        <strain evidence="2 3">HL2708#5</strain>
        <plasmid evidence="3">phl2708x3</plasmid>
    </source>
</reference>
<dbReference type="AlphaFoldDB" id="A0A2R4MJ34"/>
<accession>A0A2R4MJ34</accession>
<evidence type="ECO:0000313" key="3">
    <source>
        <dbReference type="Proteomes" id="UP000258927"/>
    </source>
</evidence>
<geneLocation type="plasmid" evidence="3">
    <name>phl2708x3</name>
</geneLocation>